<gene>
    <name evidence="16" type="ORF">UR61_C0040G0008</name>
</gene>
<dbReference type="PANTHER" id="PTHR43030">
    <property type="entry name" value="PHOSPHOENOLPYRUVATE SYNTHASE"/>
    <property type="match status" value="1"/>
</dbReference>
<evidence type="ECO:0000256" key="10">
    <source>
        <dbReference type="ARBA" id="ARBA00022777"/>
    </source>
</evidence>
<comment type="caution">
    <text evidence="16">The sequence shown here is derived from an EMBL/GenBank/DDBJ whole genome shotgun (WGS) entry which is preliminary data.</text>
</comment>
<keyword evidence="10" id="KW-0418">Kinase</keyword>
<reference evidence="16 17" key="1">
    <citation type="journal article" date="2015" name="Nature">
        <title>rRNA introns, odd ribosomes, and small enigmatic genomes across a large radiation of phyla.</title>
        <authorList>
            <person name="Brown C.T."/>
            <person name="Hug L.A."/>
            <person name="Thomas B.C."/>
            <person name="Sharon I."/>
            <person name="Castelle C.J."/>
            <person name="Singh A."/>
            <person name="Wilkins M.J."/>
            <person name="Williams K.H."/>
            <person name="Banfield J.F."/>
        </authorList>
    </citation>
    <scope>NUCLEOTIDE SEQUENCE [LARGE SCALE GENOMIC DNA]</scope>
</reference>
<dbReference type="InterPro" id="IPR013815">
    <property type="entry name" value="ATP_grasp_subdomain_1"/>
</dbReference>
<dbReference type="UniPathway" id="UPA00138"/>
<evidence type="ECO:0000256" key="12">
    <source>
        <dbReference type="ARBA" id="ARBA00022842"/>
    </source>
</evidence>
<accession>A0A0G0DP23</accession>
<evidence type="ECO:0000256" key="7">
    <source>
        <dbReference type="ARBA" id="ARBA00022679"/>
    </source>
</evidence>
<name>A0A0G0DP23_9BACT</name>
<dbReference type="GO" id="GO:0006094">
    <property type="term" value="P:gluconeogenesis"/>
    <property type="evidence" value="ECO:0007669"/>
    <property type="project" value="UniProtKB-UniPathway"/>
</dbReference>
<dbReference type="EMBL" id="LBPV01000040">
    <property type="protein sequence ID" value="KKP64775.1"/>
    <property type="molecule type" value="Genomic_DNA"/>
</dbReference>
<dbReference type="InterPro" id="IPR006319">
    <property type="entry name" value="PEP_synth"/>
</dbReference>
<evidence type="ECO:0000256" key="6">
    <source>
        <dbReference type="ARBA" id="ARBA00021623"/>
    </source>
</evidence>
<evidence type="ECO:0000256" key="11">
    <source>
        <dbReference type="ARBA" id="ARBA00022840"/>
    </source>
</evidence>
<organism evidence="16 17">
    <name type="scientific">candidate division WS6 bacterium GW2011_GWE1_34_7</name>
    <dbReference type="NCBI Taxonomy" id="1619093"/>
    <lineage>
        <taxon>Bacteria</taxon>
        <taxon>Candidatus Dojkabacteria</taxon>
    </lineage>
</organism>
<protein>
    <recommendedName>
        <fullName evidence="6">Phosphoenolpyruvate synthase</fullName>
        <ecNumber evidence="5">2.7.9.2</ecNumber>
    </recommendedName>
    <alternativeName>
        <fullName evidence="13">Pyruvate, water dikinase</fullName>
    </alternativeName>
</protein>
<dbReference type="PANTHER" id="PTHR43030:SF1">
    <property type="entry name" value="PHOSPHOENOLPYRUVATE SYNTHASE"/>
    <property type="match status" value="1"/>
</dbReference>
<sequence length="309" mass="34970">MSEPILKIKRNVYFWEDHNFTKLRESTVGRKGLSLFELKDMDIPIPDFFVISSSVFDRVVSNTLQRDAQHLLEKGKNPDEDAVTKSLLKTDFDEQVIEEILSAYTRISGFTDAWVSVRSSVVFPSSPEVSFSGIFSTELNVRGAKNVLDSIKRIYASLFTDDVVTYASSKGINLADVKLAVVVQKMVQAEVSGVSFTIDPITQDSSKLSIEAVFGLGDSIALGELTPDTYLLNKRDLSILEKKIAPQEWMKIRVLQRGNKKENTQKVTISNNWSHRQKIEDKYLKEIAKISLIVESKLRRAQNLEWLMS</sequence>
<feature type="non-terminal residue" evidence="16">
    <location>
        <position position="309"/>
    </location>
</feature>
<dbReference type="SUPFAM" id="SSF56059">
    <property type="entry name" value="Glutathione synthetase ATP-binding domain-like"/>
    <property type="match status" value="1"/>
</dbReference>
<keyword evidence="12" id="KW-0460">Magnesium</keyword>
<evidence type="ECO:0000313" key="16">
    <source>
        <dbReference type="EMBL" id="KKP64775.1"/>
    </source>
</evidence>
<proteinExistence type="inferred from homology"/>
<evidence type="ECO:0000256" key="4">
    <source>
        <dbReference type="ARBA" id="ARBA00007837"/>
    </source>
</evidence>
<evidence type="ECO:0000256" key="9">
    <source>
        <dbReference type="ARBA" id="ARBA00022741"/>
    </source>
</evidence>
<keyword evidence="7" id="KW-0808">Transferase</keyword>
<feature type="domain" description="Pyruvate phosphate dikinase AMP/ATP-binding" evidence="15">
    <location>
        <begin position="26"/>
        <end position="308"/>
    </location>
</feature>
<keyword evidence="11" id="KW-0067">ATP-binding</keyword>
<evidence type="ECO:0000313" key="17">
    <source>
        <dbReference type="Proteomes" id="UP000033866"/>
    </source>
</evidence>
<evidence type="ECO:0000259" key="15">
    <source>
        <dbReference type="Pfam" id="PF01326"/>
    </source>
</evidence>
<dbReference type="GO" id="GO:0005524">
    <property type="term" value="F:ATP binding"/>
    <property type="evidence" value="ECO:0007669"/>
    <property type="project" value="UniProtKB-KW"/>
</dbReference>
<dbReference type="InterPro" id="IPR002192">
    <property type="entry name" value="PPDK_AMP/ATP-bd"/>
</dbReference>
<comment type="similarity">
    <text evidence="4">Belongs to the PEP-utilizing enzyme family.</text>
</comment>
<dbReference type="Proteomes" id="UP000033866">
    <property type="component" value="Unassembled WGS sequence"/>
</dbReference>
<comment type="function">
    <text evidence="2">Catalyzes the phosphorylation of pyruvate to phosphoenolpyruvate.</text>
</comment>
<comment type="catalytic activity">
    <reaction evidence="14">
        <text>pyruvate + ATP + H2O = phosphoenolpyruvate + AMP + phosphate + 2 H(+)</text>
        <dbReference type="Rhea" id="RHEA:11364"/>
        <dbReference type="ChEBI" id="CHEBI:15361"/>
        <dbReference type="ChEBI" id="CHEBI:15377"/>
        <dbReference type="ChEBI" id="CHEBI:15378"/>
        <dbReference type="ChEBI" id="CHEBI:30616"/>
        <dbReference type="ChEBI" id="CHEBI:43474"/>
        <dbReference type="ChEBI" id="CHEBI:58702"/>
        <dbReference type="ChEBI" id="CHEBI:456215"/>
        <dbReference type="EC" id="2.7.9.2"/>
    </reaction>
</comment>
<dbReference type="Gene3D" id="3.30.1490.20">
    <property type="entry name" value="ATP-grasp fold, A domain"/>
    <property type="match status" value="1"/>
</dbReference>
<evidence type="ECO:0000256" key="2">
    <source>
        <dbReference type="ARBA" id="ARBA00002988"/>
    </source>
</evidence>
<evidence type="ECO:0000256" key="14">
    <source>
        <dbReference type="ARBA" id="ARBA00047700"/>
    </source>
</evidence>
<keyword evidence="9" id="KW-0547">Nucleotide-binding</keyword>
<evidence type="ECO:0000256" key="13">
    <source>
        <dbReference type="ARBA" id="ARBA00033470"/>
    </source>
</evidence>
<evidence type="ECO:0000256" key="3">
    <source>
        <dbReference type="ARBA" id="ARBA00004742"/>
    </source>
</evidence>
<dbReference type="Gene3D" id="3.30.470.20">
    <property type="entry name" value="ATP-grasp fold, B domain"/>
    <property type="match status" value="1"/>
</dbReference>
<dbReference type="EC" id="2.7.9.2" evidence="5"/>
<keyword evidence="16" id="KW-0670">Pyruvate</keyword>
<keyword evidence="8" id="KW-0479">Metal-binding</keyword>
<evidence type="ECO:0000256" key="8">
    <source>
        <dbReference type="ARBA" id="ARBA00022723"/>
    </source>
</evidence>
<evidence type="ECO:0000256" key="5">
    <source>
        <dbReference type="ARBA" id="ARBA00011996"/>
    </source>
</evidence>
<evidence type="ECO:0000256" key="1">
    <source>
        <dbReference type="ARBA" id="ARBA00001946"/>
    </source>
</evidence>
<dbReference type="GO" id="GO:0008986">
    <property type="term" value="F:pyruvate, water dikinase activity"/>
    <property type="evidence" value="ECO:0007669"/>
    <property type="project" value="UniProtKB-EC"/>
</dbReference>
<comment type="cofactor">
    <cofactor evidence="1">
        <name>Mg(2+)</name>
        <dbReference type="ChEBI" id="CHEBI:18420"/>
    </cofactor>
</comment>
<dbReference type="AlphaFoldDB" id="A0A0G0DP23"/>
<dbReference type="Pfam" id="PF01326">
    <property type="entry name" value="PPDK_N"/>
    <property type="match status" value="1"/>
</dbReference>
<dbReference type="GO" id="GO:0046872">
    <property type="term" value="F:metal ion binding"/>
    <property type="evidence" value="ECO:0007669"/>
    <property type="project" value="UniProtKB-KW"/>
</dbReference>
<comment type="pathway">
    <text evidence="3">Carbohydrate biosynthesis; gluconeogenesis.</text>
</comment>